<reference evidence="1" key="1">
    <citation type="submission" date="2020-10" db="EMBL/GenBank/DDBJ databases">
        <title>New Zealand Leptospira genomics.</title>
        <authorList>
            <person name="Wilkinson D.A."/>
            <person name="Nisa S."/>
            <person name="Moinet M."/>
            <person name="Benschop J."/>
        </authorList>
    </citation>
    <scope>NUCLEOTIDE SEQUENCE</scope>
    <source>
        <strain evidence="1">ESR8</strain>
    </source>
</reference>
<dbReference type="AlphaFoldDB" id="A0AA40WDC7"/>
<evidence type="ECO:0000313" key="1">
    <source>
        <dbReference type="EMBL" id="MBE8431289.1"/>
    </source>
</evidence>
<dbReference type="Pfam" id="PF07599">
    <property type="entry name" value="DUF1563"/>
    <property type="match status" value="1"/>
</dbReference>
<evidence type="ECO:0000313" key="2">
    <source>
        <dbReference type="Proteomes" id="UP000644282"/>
    </source>
</evidence>
<dbReference type="EMBL" id="JADDXF010000036">
    <property type="protein sequence ID" value="MBE8431289.1"/>
    <property type="molecule type" value="Genomic_DNA"/>
</dbReference>
<sequence>MFVYTSVFVSLCKNKKYNLKQVFSDRMQKIFNAD</sequence>
<proteinExistence type="predicted"/>
<organism evidence="1 2">
    <name type="scientific">Leptospira interrogans serovar Pomona</name>
    <dbReference type="NCBI Taxonomy" id="44276"/>
    <lineage>
        <taxon>Bacteria</taxon>
        <taxon>Pseudomonadati</taxon>
        <taxon>Spirochaetota</taxon>
        <taxon>Spirochaetia</taxon>
        <taxon>Leptospirales</taxon>
        <taxon>Leptospiraceae</taxon>
        <taxon>Leptospira</taxon>
    </lineage>
</organism>
<accession>A0AA40WDC7</accession>
<dbReference type="InterPro" id="IPR011457">
    <property type="entry name" value="DUF1563"/>
</dbReference>
<comment type="caution">
    <text evidence="1">The sequence shown here is derived from an EMBL/GenBank/DDBJ whole genome shotgun (WGS) entry which is preliminary data.</text>
</comment>
<dbReference type="Proteomes" id="UP000644282">
    <property type="component" value="Unassembled WGS sequence"/>
</dbReference>
<protein>
    <submittedName>
        <fullName evidence="1">DUF1563 domain-containing protein</fullName>
    </submittedName>
</protein>
<gene>
    <name evidence="1" type="ORF">IQB77_15795</name>
</gene>
<name>A0AA40WDC7_LEPIR</name>